<keyword evidence="2" id="KW-1185">Reference proteome</keyword>
<evidence type="ECO:0000313" key="1">
    <source>
        <dbReference type="EMBL" id="GJH22440.1"/>
    </source>
</evidence>
<evidence type="ECO:0000313" key="2">
    <source>
        <dbReference type="Proteomes" id="UP001055013"/>
    </source>
</evidence>
<reference evidence="1" key="1">
    <citation type="submission" date="2021-09" db="EMBL/GenBank/DDBJ databases">
        <title>Isolation and characterization of 3-chlorobenzoate degrading bacteria from soils in Shizuoka.</title>
        <authorList>
            <person name="Ifat A."/>
            <person name="Ogawa N."/>
            <person name="Kimbara K."/>
            <person name="Moriuchi R."/>
            <person name="Dohra H."/>
            <person name="Shintani M."/>
        </authorList>
    </citation>
    <scope>NUCLEOTIDE SEQUENCE</scope>
    <source>
        <strain evidence="1">19CS2-2</strain>
    </source>
</reference>
<organism evidence="1 2">
    <name type="scientific">Caballeronia novacaledonica</name>
    <dbReference type="NCBI Taxonomy" id="1544861"/>
    <lineage>
        <taxon>Bacteria</taxon>
        <taxon>Pseudomonadati</taxon>
        <taxon>Pseudomonadota</taxon>
        <taxon>Betaproteobacteria</taxon>
        <taxon>Burkholderiales</taxon>
        <taxon>Burkholderiaceae</taxon>
        <taxon>Caballeronia</taxon>
    </lineage>
</organism>
<accession>A0ACB5R6G4</accession>
<name>A0ACB5R6G4_9BURK</name>
<proteinExistence type="predicted"/>
<gene>
    <name evidence="1" type="ORF">CBA19CS22_37880</name>
</gene>
<comment type="caution">
    <text evidence="1">The sequence shown here is derived from an EMBL/GenBank/DDBJ whole genome shotgun (WGS) entry which is preliminary data.</text>
</comment>
<dbReference type="EMBL" id="BPUR01000041">
    <property type="protein sequence ID" value="GJH22440.1"/>
    <property type="molecule type" value="Genomic_DNA"/>
</dbReference>
<sequence>MRKLEVFSVVMYALAANELIKFAVSVVIHAIKK</sequence>
<dbReference type="Proteomes" id="UP001055013">
    <property type="component" value="Unassembled WGS sequence"/>
</dbReference>
<protein>
    <submittedName>
        <fullName evidence="1">Uncharacterized protein</fullName>
    </submittedName>
</protein>